<dbReference type="KEGG" id="cgh:CGC50_09005"/>
<reference evidence="2" key="1">
    <citation type="submission" date="2017-06" db="EMBL/GenBank/DDBJ databases">
        <title>Capnocytophaga spp. assemblies.</title>
        <authorList>
            <person name="Gulvik C.A."/>
        </authorList>
    </citation>
    <scope>NUCLEOTIDE SEQUENCE [LARGE SCALE GENOMIC DNA]</scope>
    <source>
        <strain evidence="2">H1496</strain>
    </source>
</reference>
<name>A0A250FTG2_9FLAO</name>
<organism evidence="1 2">
    <name type="scientific">Capnocytophaga gingivalis</name>
    <dbReference type="NCBI Taxonomy" id="1017"/>
    <lineage>
        <taxon>Bacteria</taxon>
        <taxon>Pseudomonadati</taxon>
        <taxon>Bacteroidota</taxon>
        <taxon>Flavobacteriia</taxon>
        <taxon>Flavobacteriales</taxon>
        <taxon>Flavobacteriaceae</taxon>
        <taxon>Capnocytophaga</taxon>
    </lineage>
</organism>
<dbReference type="RefSeq" id="WP_095910564.1">
    <property type="nucleotide sequence ID" value="NZ_CAUPXI010000031.1"/>
</dbReference>
<evidence type="ECO:0000313" key="2">
    <source>
        <dbReference type="Proteomes" id="UP000217250"/>
    </source>
</evidence>
<sequence>MKQTFLLLVAALTVVTCGKSDDNNSSEGGNISVGKFSPPKWIQGSWTTANKQYGYAFKAEDFCQITLGNTNCFNEKNLPVSDIKDEKNDNTYKVSYKINTFSHTFLFEKVNEHQIKTTHNGRIEGTYTKQ</sequence>
<dbReference type="AlphaFoldDB" id="A0A250FTG2"/>
<proteinExistence type="predicted"/>
<gene>
    <name evidence="1" type="ORF">CGC50_09005</name>
</gene>
<dbReference type="Proteomes" id="UP000217250">
    <property type="component" value="Chromosome"/>
</dbReference>
<dbReference type="GeneID" id="84808691"/>
<dbReference type="OrthoDB" id="1151192at2"/>
<dbReference type="EMBL" id="CP022386">
    <property type="protein sequence ID" value="ATA87286.1"/>
    <property type="molecule type" value="Genomic_DNA"/>
</dbReference>
<protein>
    <submittedName>
        <fullName evidence="1">Uncharacterized protein</fullName>
    </submittedName>
</protein>
<evidence type="ECO:0000313" key="1">
    <source>
        <dbReference type="EMBL" id="ATA87286.1"/>
    </source>
</evidence>
<accession>A0A250FTG2</accession>